<dbReference type="SUPFAM" id="SSF75169">
    <property type="entry name" value="DsrEFH-like"/>
    <property type="match status" value="1"/>
</dbReference>
<dbReference type="RefSeq" id="WP_176302149.1">
    <property type="nucleotide sequence ID" value="NZ_JABWCV010000002.1"/>
</dbReference>
<dbReference type="PANTHER" id="PTHR37526">
    <property type="entry name" value="PROTEIN TUSB"/>
    <property type="match status" value="1"/>
</dbReference>
<accession>A0A7Y6V7I7</accession>
<organism evidence="1 2">
    <name type="scientific">Vreelandella maris</name>
    <dbReference type="NCBI Taxonomy" id="2729617"/>
    <lineage>
        <taxon>Bacteria</taxon>
        <taxon>Pseudomonadati</taxon>
        <taxon>Pseudomonadota</taxon>
        <taxon>Gammaproteobacteria</taxon>
        <taxon>Oceanospirillales</taxon>
        <taxon>Halomonadaceae</taxon>
        <taxon>Vreelandella</taxon>
    </lineage>
</organism>
<dbReference type="GO" id="GO:0016740">
    <property type="term" value="F:transferase activity"/>
    <property type="evidence" value="ECO:0007669"/>
    <property type="project" value="UniProtKB-KW"/>
</dbReference>
<comment type="caution">
    <text evidence="1">The sequence shown here is derived from an EMBL/GenBank/DDBJ whole genome shotgun (WGS) entry which is preliminary data.</text>
</comment>
<dbReference type="PANTHER" id="PTHR37526:SF1">
    <property type="entry name" value="PROTEIN TUSB"/>
    <property type="match status" value="1"/>
</dbReference>
<reference evidence="1 2" key="1">
    <citation type="submission" date="2020-06" db="EMBL/GenBank/DDBJ databases">
        <title>Halomonas sp. QX-1 draft genome sequence.</title>
        <authorList>
            <person name="Qiu X."/>
        </authorList>
    </citation>
    <scope>NUCLEOTIDE SEQUENCE [LARGE SCALE GENOMIC DNA]</scope>
    <source>
        <strain evidence="1 2">QX-1</strain>
    </source>
</reference>
<evidence type="ECO:0000313" key="1">
    <source>
        <dbReference type="EMBL" id="NVF12930.1"/>
    </source>
</evidence>
<dbReference type="InterPro" id="IPR027396">
    <property type="entry name" value="DsrEFH-like"/>
</dbReference>
<dbReference type="InterPro" id="IPR007215">
    <property type="entry name" value="Sulphur_relay_TusB/DsrH"/>
</dbReference>
<dbReference type="NCBIfam" id="TIGR03011">
    <property type="entry name" value="sulf_tusB_dsrH"/>
    <property type="match status" value="1"/>
</dbReference>
<dbReference type="GO" id="GO:0002143">
    <property type="term" value="P:tRNA wobble position uridine thiolation"/>
    <property type="evidence" value="ECO:0007669"/>
    <property type="project" value="InterPro"/>
</dbReference>
<dbReference type="Proteomes" id="UP000589984">
    <property type="component" value="Unassembled WGS sequence"/>
</dbReference>
<gene>
    <name evidence="1" type="primary">dsrH</name>
    <name evidence="1" type="ORF">HUO07_01925</name>
</gene>
<dbReference type="AlphaFoldDB" id="A0A7Y6V7I7"/>
<evidence type="ECO:0000313" key="2">
    <source>
        <dbReference type="Proteomes" id="UP000589984"/>
    </source>
</evidence>
<dbReference type="Gene3D" id="3.40.1260.10">
    <property type="entry name" value="DsrEFH-like"/>
    <property type="match status" value="1"/>
</dbReference>
<proteinExistence type="predicted"/>
<protein>
    <submittedName>
        <fullName evidence="1">Sulfurtransferase complex subunit TusB</fullName>
    </submittedName>
</protein>
<dbReference type="EMBL" id="JABWCV010000002">
    <property type="protein sequence ID" value="NVF12930.1"/>
    <property type="molecule type" value="Genomic_DNA"/>
</dbReference>
<keyword evidence="2" id="KW-1185">Reference proteome</keyword>
<dbReference type="Pfam" id="PF04077">
    <property type="entry name" value="DsrH"/>
    <property type="match status" value="1"/>
</dbReference>
<sequence>MILHILTKAPDSSVAVQMRQAVGAQDSVLLIEEGVTAALAPAWAAWEQCPSRIFLLLEDLRSRGLASIAAEHQLPTLEMDGFVALTEQYTKTVTWY</sequence>
<keyword evidence="1" id="KW-0808">Transferase</keyword>
<dbReference type="GO" id="GO:1990228">
    <property type="term" value="C:sulfurtransferase complex"/>
    <property type="evidence" value="ECO:0007669"/>
    <property type="project" value="TreeGrafter"/>
</dbReference>
<name>A0A7Y6V7I7_9GAMM</name>